<comment type="caution">
    <text evidence="6">The sequence shown here is derived from an EMBL/GenBank/DDBJ whole genome shotgun (WGS) entry which is preliminary data.</text>
</comment>
<evidence type="ECO:0000256" key="5">
    <source>
        <dbReference type="SAM" id="Phobius"/>
    </source>
</evidence>
<feature type="transmembrane region" description="Helical" evidence="5">
    <location>
        <begin position="129"/>
        <end position="146"/>
    </location>
</feature>
<reference evidence="6 7" key="1">
    <citation type="submission" date="2018-06" db="EMBL/GenBank/DDBJ databases">
        <title>Genomic Encyclopedia of Type Strains, Phase IV (KMG-IV): sequencing the most valuable type-strain genomes for metagenomic binning, comparative biology and taxonomic classification.</title>
        <authorList>
            <person name="Goeker M."/>
        </authorList>
    </citation>
    <scope>NUCLEOTIDE SEQUENCE [LARGE SCALE GENOMIC DNA]</scope>
    <source>
        <strain evidence="6 7">DSM 24032</strain>
    </source>
</reference>
<feature type="transmembrane region" description="Helical" evidence="5">
    <location>
        <begin position="82"/>
        <end position="108"/>
    </location>
</feature>
<evidence type="ECO:0000256" key="4">
    <source>
        <dbReference type="ARBA" id="ARBA00023136"/>
    </source>
</evidence>
<feature type="transmembrane region" description="Helical" evidence="5">
    <location>
        <begin position="38"/>
        <end position="62"/>
    </location>
</feature>
<dbReference type="AlphaFoldDB" id="A0A395JPM3"/>
<gene>
    <name evidence="6" type="ORF">DFR28_101987</name>
</gene>
<keyword evidence="2 5" id="KW-0812">Transmembrane</keyword>
<keyword evidence="3 5" id="KW-1133">Transmembrane helix</keyword>
<dbReference type="RefSeq" id="WP_113953153.1">
    <property type="nucleotide sequence ID" value="NZ_QNRT01000001.1"/>
</dbReference>
<sequence>MVNRLPSWIFLCLAILLMGFALTPLVRVALGIDDTIQMSFLTMVSILIGGLMCGLTAMLLLAKRQPELRTYFDDQADHVQAAKMHACGLLLFTGLPLANFLACYYLWVTSRSRSRYLDYQGREAICFQITIYLYLLMCLFMAYVIIGALAIPLLLIFSLLASLTAVASTLRGKQFRYPANISIIDRGMQTVPATESA</sequence>
<evidence type="ECO:0000313" key="6">
    <source>
        <dbReference type="EMBL" id="RBP53600.1"/>
    </source>
</evidence>
<evidence type="ECO:0000256" key="3">
    <source>
        <dbReference type="ARBA" id="ARBA00022989"/>
    </source>
</evidence>
<dbReference type="EMBL" id="QNRT01000001">
    <property type="protein sequence ID" value="RBP53600.1"/>
    <property type="molecule type" value="Genomic_DNA"/>
</dbReference>
<protein>
    <submittedName>
        <fullName evidence="6">Putative Tic20 family protein</fullName>
    </submittedName>
</protein>
<dbReference type="Pfam" id="PF09685">
    <property type="entry name" value="MamF_MmsF"/>
    <property type="match status" value="1"/>
</dbReference>
<organism evidence="6 7">
    <name type="scientific">Arenicella xantha</name>
    <dbReference type="NCBI Taxonomy" id="644221"/>
    <lineage>
        <taxon>Bacteria</taxon>
        <taxon>Pseudomonadati</taxon>
        <taxon>Pseudomonadota</taxon>
        <taxon>Gammaproteobacteria</taxon>
        <taxon>Arenicellales</taxon>
        <taxon>Arenicellaceae</taxon>
        <taxon>Arenicella</taxon>
    </lineage>
</organism>
<evidence type="ECO:0000256" key="1">
    <source>
        <dbReference type="ARBA" id="ARBA00004141"/>
    </source>
</evidence>
<comment type="subcellular location">
    <subcellularLocation>
        <location evidence="1">Membrane</location>
        <topology evidence="1">Multi-pass membrane protein</topology>
    </subcellularLocation>
</comment>
<keyword evidence="4 5" id="KW-0472">Membrane</keyword>
<accession>A0A395JPM3</accession>
<evidence type="ECO:0000256" key="2">
    <source>
        <dbReference type="ARBA" id="ARBA00022692"/>
    </source>
</evidence>
<feature type="transmembrane region" description="Helical" evidence="5">
    <location>
        <begin position="152"/>
        <end position="170"/>
    </location>
</feature>
<name>A0A395JPM3_9GAMM</name>
<keyword evidence="7" id="KW-1185">Reference proteome</keyword>
<proteinExistence type="predicted"/>
<dbReference type="InParanoid" id="A0A395JPM3"/>
<evidence type="ECO:0000313" key="7">
    <source>
        <dbReference type="Proteomes" id="UP000253083"/>
    </source>
</evidence>
<dbReference type="OrthoDB" id="9808930at2"/>
<dbReference type="InterPro" id="IPR019109">
    <property type="entry name" value="MamF_MmsF"/>
</dbReference>
<dbReference type="Proteomes" id="UP000253083">
    <property type="component" value="Unassembled WGS sequence"/>
</dbReference>
<feature type="transmembrane region" description="Helical" evidence="5">
    <location>
        <begin position="6"/>
        <end position="26"/>
    </location>
</feature>